<sequence>MPSEFLLPETKQNKWKTFSRLESGRGEWHTINLVHNKNWMSSESRLPSFEDGDNLSFTTLRRLLDPDRDSGKTQSFIARSTQDSDLLSRANKVYLDVAYDRPQASLRAMPDDMRDNEATWLLRFRV</sequence>
<reference evidence="2" key="1">
    <citation type="journal article" date="2017" name="Nat. Ecol. Evol.">
        <title>Genome expansion and lineage-specific genetic innovations in the forest pathogenic fungi Armillaria.</title>
        <authorList>
            <person name="Sipos G."/>
            <person name="Prasanna A.N."/>
            <person name="Walter M.C."/>
            <person name="O'Connor E."/>
            <person name="Balint B."/>
            <person name="Krizsan K."/>
            <person name="Kiss B."/>
            <person name="Hess J."/>
            <person name="Varga T."/>
            <person name="Slot J."/>
            <person name="Riley R."/>
            <person name="Boka B."/>
            <person name="Rigling D."/>
            <person name="Barry K."/>
            <person name="Lee J."/>
            <person name="Mihaltcheva S."/>
            <person name="LaButti K."/>
            <person name="Lipzen A."/>
            <person name="Waldron R."/>
            <person name="Moloney N.M."/>
            <person name="Sperisen C."/>
            <person name="Kredics L."/>
            <person name="Vagvoelgyi C."/>
            <person name="Patrignani A."/>
            <person name="Fitzpatrick D."/>
            <person name="Nagy I."/>
            <person name="Doyle S."/>
            <person name="Anderson J.B."/>
            <person name="Grigoriev I.V."/>
            <person name="Gueldener U."/>
            <person name="Muensterkoetter M."/>
            <person name="Nagy L.G."/>
        </authorList>
    </citation>
    <scope>NUCLEOTIDE SEQUENCE [LARGE SCALE GENOMIC DNA]</scope>
    <source>
        <strain evidence="2">C18/9</strain>
    </source>
</reference>
<proteinExistence type="predicted"/>
<gene>
    <name evidence="1" type="ORF">ARMOST_01656</name>
</gene>
<name>A0A284QPQ0_ARMOS</name>
<dbReference type="Proteomes" id="UP000219338">
    <property type="component" value="Unassembled WGS sequence"/>
</dbReference>
<keyword evidence="2" id="KW-1185">Reference proteome</keyword>
<dbReference type="EMBL" id="FUEG01000001">
    <property type="protein sequence ID" value="SJK98390.1"/>
    <property type="molecule type" value="Genomic_DNA"/>
</dbReference>
<accession>A0A284QPQ0</accession>
<dbReference type="AlphaFoldDB" id="A0A284QPQ0"/>
<organism evidence="1 2">
    <name type="scientific">Armillaria ostoyae</name>
    <name type="common">Armillaria root rot fungus</name>
    <dbReference type="NCBI Taxonomy" id="47428"/>
    <lineage>
        <taxon>Eukaryota</taxon>
        <taxon>Fungi</taxon>
        <taxon>Dikarya</taxon>
        <taxon>Basidiomycota</taxon>
        <taxon>Agaricomycotina</taxon>
        <taxon>Agaricomycetes</taxon>
        <taxon>Agaricomycetidae</taxon>
        <taxon>Agaricales</taxon>
        <taxon>Marasmiineae</taxon>
        <taxon>Physalacriaceae</taxon>
        <taxon>Armillaria</taxon>
    </lineage>
</organism>
<evidence type="ECO:0000313" key="2">
    <source>
        <dbReference type="Proteomes" id="UP000219338"/>
    </source>
</evidence>
<protein>
    <submittedName>
        <fullName evidence="1">Uncharacterized protein</fullName>
    </submittedName>
</protein>
<evidence type="ECO:0000313" key="1">
    <source>
        <dbReference type="EMBL" id="SJK98390.1"/>
    </source>
</evidence>